<evidence type="ECO:0000256" key="1">
    <source>
        <dbReference type="ARBA" id="ARBA00006734"/>
    </source>
</evidence>
<dbReference type="EMBL" id="QGNW01001360">
    <property type="protein sequence ID" value="RVW44148.1"/>
    <property type="molecule type" value="Genomic_DNA"/>
</dbReference>
<comment type="similarity">
    <text evidence="1">Belongs to the protein prenyltransferase subunit alpha family.</text>
</comment>
<evidence type="ECO:0000313" key="5">
    <source>
        <dbReference type="EMBL" id="RVW44148.1"/>
    </source>
</evidence>
<sequence length="542" mass="62194">MTEEEKGVDLLNQLEHILESDPLIDEVGFIHPSQFFILNEEAGGVLPSSNHHLLQSEDGISSFWNRDHKLGISIDILLPLYRAAKNAFMAAIAQYKAHGNPSVKEEKSGDENISCHLESEVMKHSRALLLLSSDFGTAWNSRRLTKKVFECLYDIVSSRKKLVLSKKQDLSMFMDEFLLSALVLSYSPKSEQAWSHRVPPVTCRCNADYENSNGPIFLVLNQMHLMMVVRNKLILTHVPIVDRRWVIKMIAGNYTYLQEVLGKESELVEKIAEKSKMNYRAWNHRCWLVFYMTGEQVLHELDKSRSWAGLHVADNCCFHYRRLRWRVGDHCWAKDGGFIEDFRVKERNVAGVVACSGLKINLEKIELIPIGEVPNLEELAKVLGCKVCSLPSTYLGLPLGAPYKSSRVWEGVEERFQKRLASWKRQYLSKGDWCTKKVRGRYGVGVWKSIRNGWEDAWVVDVWDGGSWGPRFIRQFNDWELEEVDALFGERLHSYSIGSVGDAFFGEGGASKLEWCPSWQEKEKGLESCSSLHFLFHLNRMK</sequence>
<dbReference type="Proteomes" id="UP000288805">
    <property type="component" value="Unassembled WGS sequence"/>
</dbReference>
<dbReference type="PANTHER" id="PTHR11129">
    <property type="entry name" value="PROTEIN FARNESYLTRANSFERASE ALPHA SUBUNIT/RAB GERANYLGERANYL TRANSFERASE ALPHA SUBUNIT"/>
    <property type="match status" value="1"/>
</dbReference>
<evidence type="ECO:0000256" key="4">
    <source>
        <dbReference type="ARBA" id="ARBA00022737"/>
    </source>
</evidence>
<dbReference type="PANTHER" id="PTHR11129:SF10">
    <property type="entry name" value="PROTEIN PRENYLYLTRANSFERASE SUPERFAMILY PROTEIN"/>
    <property type="match status" value="1"/>
</dbReference>
<proteinExistence type="inferred from homology"/>
<protein>
    <submittedName>
        <fullName evidence="5">Uncharacterized protein</fullName>
    </submittedName>
</protein>
<dbReference type="SUPFAM" id="SSF48439">
    <property type="entry name" value="Protein prenylyltransferase"/>
    <property type="match status" value="1"/>
</dbReference>
<keyword evidence="4" id="KW-0677">Repeat</keyword>
<dbReference type="AlphaFoldDB" id="A0A438E8Y9"/>
<keyword evidence="2" id="KW-0637">Prenyltransferase</keyword>
<evidence type="ECO:0000256" key="2">
    <source>
        <dbReference type="ARBA" id="ARBA00022602"/>
    </source>
</evidence>
<dbReference type="InterPro" id="IPR002088">
    <property type="entry name" value="Prenyl_trans_a"/>
</dbReference>
<gene>
    <name evidence="5" type="ORF">CK203_089383</name>
</gene>
<reference evidence="5 6" key="1">
    <citation type="journal article" date="2018" name="PLoS Genet.">
        <title>Population sequencing reveals clonal diversity and ancestral inbreeding in the grapevine cultivar Chardonnay.</title>
        <authorList>
            <person name="Roach M.J."/>
            <person name="Johnson D.L."/>
            <person name="Bohlmann J."/>
            <person name="van Vuuren H.J."/>
            <person name="Jones S.J."/>
            <person name="Pretorius I.S."/>
            <person name="Schmidt S.A."/>
            <person name="Borneman A.R."/>
        </authorList>
    </citation>
    <scope>NUCLEOTIDE SEQUENCE [LARGE SCALE GENOMIC DNA]</scope>
    <source>
        <strain evidence="6">cv. Chardonnay</strain>
        <tissue evidence="5">Leaf</tissue>
    </source>
</reference>
<dbReference type="GO" id="GO:0008318">
    <property type="term" value="F:protein prenyltransferase activity"/>
    <property type="evidence" value="ECO:0007669"/>
    <property type="project" value="InterPro"/>
</dbReference>
<dbReference type="PROSITE" id="PS51147">
    <property type="entry name" value="PFTA"/>
    <property type="match status" value="1"/>
</dbReference>
<keyword evidence="3" id="KW-0808">Transferase</keyword>
<comment type="caution">
    <text evidence="5">The sequence shown here is derived from an EMBL/GenBank/DDBJ whole genome shotgun (WGS) entry which is preliminary data.</text>
</comment>
<evidence type="ECO:0000313" key="6">
    <source>
        <dbReference type="Proteomes" id="UP000288805"/>
    </source>
</evidence>
<accession>A0A438E8Y9</accession>
<evidence type="ECO:0000256" key="3">
    <source>
        <dbReference type="ARBA" id="ARBA00022679"/>
    </source>
</evidence>
<dbReference type="Pfam" id="PF01239">
    <property type="entry name" value="PPTA"/>
    <property type="match status" value="1"/>
</dbReference>
<name>A0A438E8Y9_VITVI</name>
<organism evidence="5 6">
    <name type="scientific">Vitis vinifera</name>
    <name type="common">Grape</name>
    <dbReference type="NCBI Taxonomy" id="29760"/>
    <lineage>
        <taxon>Eukaryota</taxon>
        <taxon>Viridiplantae</taxon>
        <taxon>Streptophyta</taxon>
        <taxon>Embryophyta</taxon>
        <taxon>Tracheophyta</taxon>
        <taxon>Spermatophyta</taxon>
        <taxon>Magnoliopsida</taxon>
        <taxon>eudicotyledons</taxon>
        <taxon>Gunneridae</taxon>
        <taxon>Pentapetalae</taxon>
        <taxon>rosids</taxon>
        <taxon>Vitales</taxon>
        <taxon>Vitaceae</taxon>
        <taxon>Viteae</taxon>
        <taxon>Vitis</taxon>
    </lineage>
</organism>
<dbReference type="Gene3D" id="1.25.40.120">
    <property type="entry name" value="Protein prenylyltransferase"/>
    <property type="match status" value="2"/>
</dbReference>